<dbReference type="OrthoDB" id="9759518at2"/>
<name>A0A2G4YUG0_9PROT</name>
<dbReference type="Pfam" id="PF00384">
    <property type="entry name" value="Molybdopterin"/>
    <property type="match status" value="1"/>
</dbReference>
<gene>
    <name evidence="11" type="ORF">CRD36_04225</name>
</gene>
<keyword evidence="4" id="KW-0479">Metal-binding</keyword>
<dbReference type="Proteomes" id="UP000229730">
    <property type="component" value="Unassembled WGS sequence"/>
</dbReference>
<dbReference type="Gene3D" id="2.40.40.20">
    <property type="match status" value="1"/>
</dbReference>
<evidence type="ECO:0000256" key="7">
    <source>
        <dbReference type="SAM" id="MobiDB-lite"/>
    </source>
</evidence>
<sequence>MTDQKTLTSSHWGAYEVTVKDDEVIGFEDFSPDPTPSAIGHNLPDVVKGDLRISQPMVRASWLENGPSQDGNKRGQEAFVPISWDKAYELVANEVTRVARDHGNQAIYGGSYGWASAGRFHHAQSQLHRFLNLAGGYTRSVNTYSSAAGEVIVPHVLGHSFYQAEFQATTWDMLAEHCDIMVMFGGMASKNGQVHPGGISRHMVPSWMARCKDRGTEFVNISPQKSDVDDHLQSQWLSPRPNTDVALMLGIAHTLWREGLHDAAYLARYATGFETFLAYLTGETDGSVKDAVWAADITGIPATDIETLARRMAGRACFISLSLSVQRVDHGEQSYWMAITLAAMLGQLGTAGGGVGFGNGALGGVSNPRFPFKGPTFPQGKNPVSDFIPVARVTDMLLNPGASFDFNGTTHTYPDIRLVYWAGGNPFHHQMDLNKLVRAWQKPETVIVHEIYWNAMARHADIILPVSTVLERNDIGYSAADPYVIAMKQAIEPVGQAQSDFAILTGVAGKMDLDQAFTEGLDEAEWLRRMYGEFQNNGTEAGFDAPDFDVFWQEGYIKLASPEKPGGYHGKVYLKDFHTDPELSPLGTPSGRIEIFSETIESFNYPDCQGHPRWYEPVEWLGGDQAKDFPLHLLSNQPKSKLHSQMDHGKISRADKINGRAPVTLNRQDAAARGIADGDTVRLYNDRGACYAGAILSDDLMPGVVQLATGAWFDPLYGNHPVRNSVGTDRHGNPNILTRDKGTSRLAQGPTAHTSLVEVEKAQEDLPEVRAFALPDITS</sequence>
<reference evidence="11 12" key="1">
    <citation type="submission" date="2017-10" db="EMBL/GenBank/DDBJ databases">
        <title>Frigbacter circumglobatus gen. nov. sp. nov., isolated from sediment cultured in situ.</title>
        <authorList>
            <person name="Zhao Z."/>
        </authorList>
    </citation>
    <scope>NUCLEOTIDE SEQUENCE [LARGE SCALE GENOMIC DNA]</scope>
    <source>
        <strain evidence="11 12">ZYL</strain>
    </source>
</reference>
<dbReference type="CDD" id="cd02793">
    <property type="entry name" value="MopB_CT_DMSOR-BSOR-TMAOR"/>
    <property type="match status" value="1"/>
</dbReference>
<dbReference type="AlphaFoldDB" id="A0A2G4YUG0"/>
<dbReference type="Pfam" id="PF18364">
    <property type="entry name" value="Molybdopterin_N"/>
    <property type="match status" value="1"/>
</dbReference>
<protein>
    <submittedName>
        <fullName evidence="11">Asp-tRNA(Asn)/Glu-tRNA(Gln) amidotransferase GatCAB subunit C</fullName>
    </submittedName>
</protein>
<dbReference type="InterPro" id="IPR041954">
    <property type="entry name" value="CT_DMSOR/BSOR/TMAOR"/>
</dbReference>
<dbReference type="RefSeq" id="WP_099471475.1">
    <property type="nucleotide sequence ID" value="NZ_CP041025.1"/>
</dbReference>
<dbReference type="SUPFAM" id="SSF50692">
    <property type="entry name" value="ADC-like"/>
    <property type="match status" value="1"/>
</dbReference>
<evidence type="ECO:0000256" key="3">
    <source>
        <dbReference type="ARBA" id="ARBA00022505"/>
    </source>
</evidence>
<feature type="region of interest" description="Disordered" evidence="7">
    <location>
        <begin position="724"/>
        <end position="747"/>
    </location>
</feature>
<dbReference type="InterPro" id="IPR006657">
    <property type="entry name" value="MoPterin_dinucl-bd_dom"/>
</dbReference>
<accession>A0A2G4YUG0</accession>
<proteinExistence type="inferred from homology"/>
<dbReference type="PANTHER" id="PTHR43742">
    <property type="entry name" value="TRIMETHYLAMINE-N-OXIDE REDUCTASE"/>
    <property type="match status" value="1"/>
</dbReference>
<keyword evidence="3" id="KW-0500">Molybdenum</keyword>
<dbReference type="GO" id="GO:0016740">
    <property type="term" value="F:transferase activity"/>
    <property type="evidence" value="ECO:0007669"/>
    <property type="project" value="UniProtKB-KW"/>
</dbReference>
<evidence type="ECO:0000256" key="6">
    <source>
        <dbReference type="ARBA" id="ARBA00023002"/>
    </source>
</evidence>
<dbReference type="EMBL" id="PDEM01000009">
    <property type="protein sequence ID" value="PHZ85890.1"/>
    <property type="molecule type" value="Genomic_DNA"/>
</dbReference>
<dbReference type="Gene3D" id="3.40.228.10">
    <property type="entry name" value="Dimethylsulfoxide Reductase, domain 2"/>
    <property type="match status" value="1"/>
</dbReference>
<feature type="domain" description="Molybdopterin oxidoreductase" evidence="8">
    <location>
        <begin position="52"/>
        <end position="508"/>
    </location>
</feature>
<dbReference type="Gene3D" id="3.90.55.10">
    <property type="entry name" value="Dimethylsulfoxide Reductase, domain 3"/>
    <property type="match status" value="1"/>
</dbReference>
<dbReference type="GO" id="GO:0043546">
    <property type="term" value="F:molybdopterin cofactor binding"/>
    <property type="evidence" value="ECO:0007669"/>
    <property type="project" value="InterPro"/>
</dbReference>
<dbReference type="InterPro" id="IPR041460">
    <property type="entry name" value="Molybdopterin_N"/>
</dbReference>
<dbReference type="InterPro" id="IPR009010">
    <property type="entry name" value="Asp_de-COase-like_dom_sf"/>
</dbReference>
<dbReference type="Gene3D" id="3.40.50.740">
    <property type="match status" value="1"/>
</dbReference>
<dbReference type="GO" id="GO:0009055">
    <property type="term" value="F:electron transfer activity"/>
    <property type="evidence" value="ECO:0007669"/>
    <property type="project" value="TreeGrafter"/>
</dbReference>
<keyword evidence="11" id="KW-0808">Transferase</keyword>
<feature type="domain" description="Molybdopterin dinucleotide-binding" evidence="9">
    <location>
        <begin position="631"/>
        <end position="754"/>
    </location>
</feature>
<dbReference type="GO" id="GO:0016491">
    <property type="term" value="F:oxidoreductase activity"/>
    <property type="evidence" value="ECO:0007669"/>
    <property type="project" value="UniProtKB-KW"/>
</dbReference>
<feature type="compositionally biased region" description="Basic and acidic residues" evidence="7">
    <location>
        <begin position="728"/>
        <end position="743"/>
    </location>
</feature>
<dbReference type="GO" id="GO:0030151">
    <property type="term" value="F:molybdenum ion binding"/>
    <property type="evidence" value="ECO:0007669"/>
    <property type="project" value="TreeGrafter"/>
</dbReference>
<organism evidence="11 12">
    <name type="scientific">Paremcibacter congregatus</name>
    <dbReference type="NCBI Taxonomy" id="2043170"/>
    <lineage>
        <taxon>Bacteria</taxon>
        <taxon>Pseudomonadati</taxon>
        <taxon>Pseudomonadota</taxon>
        <taxon>Alphaproteobacteria</taxon>
        <taxon>Emcibacterales</taxon>
        <taxon>Emcibacteraceae</taxon>
        <taxon>Paremcibacter</taxon>
    </lineage>
</organism>
<evidence type="ECO:0000259" key="10">
    <source>
        <dbReference type="Pfam" id="PF18364"/>
    </source>
</evidence>
<evidence type="ECO:0000313" key="12">
    <source>
        <dbReference type="Proteomes" id="UP000229730"/>
    </source>
</evidence>
<dbReference type="InParanoid" id="A0A2G4YUG0"/>
<evidence type="ECO:0000259" key="8">
    <source>
        <dbReference type="Pfam" id="PF00384"/>
    </source>
</evidence>
<comment type="similarity">
    <text evidence="2">Belongs to the prokaryotic molybdopterin-containing oxidoreductase family.</text>
</comment>
<dbReference type="InterPro" id="IPR006656">
    <property type="entry name" value="Mopterin_OxRdtase"/>
</dbReference>
<dbReference type="InterPro" id="IPR006655">
    <property type="entry name" value="Mopterin_OxRdtase_prok_CS"/>
</dbReference>
<dbReference type="FunCoup" id="A0A2G4YUG0">
    <property type="interactions" value="234"/>
</dbReference>
<keyword evidence="5" id="KW-0574">Periplasm</keyword>
<comment type="caution">
    <text evidence="11">The sequence shown here is derived from an EMBL/GenBank/DDBJ whole genome shotgun (WGS) entry which is preliminary data.</text>
</comment>
<evidence type="ECO:0000256" key="1">
    <source>
        <dbReference type="ARBA" id="ARBA00001942"/>
    </source>
</evidence>
<evidence type="ECO:0000259" key="9">
    <source>
        <dbReference type="Pfam" id="PF01568"/>
    </source>
</evidence>
<feature type="domain" description="Molybdopterin oxidoreductase N-terminal" evidence="10">
    <location>
        <begin position="8"/>
        <end position="47"/>
    </location>
</feature>
<dbReference type="GO" id="GO:0030288">
    <property type="term" value="C:outer membrane-bounded periplasmic space"/>
    <property type="evidence" value="ECO:0007669"/>
    <property type="project" value="TreeGrafter"/>
</dbReference>
<evidence type="ECO:0000256" key="4">
    <source>
        <dbReference type="ARBA" id="ARBA00022723"/>
    </source>
</evidence>
<dbReference type="GO" id="GO:0009061">
    <property type="term" value="P:anaerobic respiration"/>
    <property type="evidence" value="ECO:0007669"/>
    <property type="project" value="TreeGrafter"/>
</dbReference>
<evidence type="ECO:0000256" key="5">
    <source>
        <dbReference type="ARBA" id="ARBA00022764"/>
    </source>
</evidence>
<dbReference type="Pfam" id="PF01568">
    <property type="entry name" value="Molydop_binding"/>
    <property type="match status" value="1"/>
</dbReference>
<dbReference type="PANTHER" id="PTHR43742:SF10">
    <property type="entry name" value="TRIMETHYLAMINE-N-OXIDE REDUCTASE 2"/>
    <property type="match status" value="1"/>
</dbReference>
<keyword evidence="12" id="KW-1185">Reference proteome</keyword>
<comment type="cofactor">
    <cofactor evidence="1">
        <name>Mo-bis(molybdopterin guanine dinucleotide)</name>
        <dbReference type="ChEBI" id="CHEBI:60539"/>
    </cofactor>
</comment>
<evidence type="ECO:0000313" key="11">
    <source>
        <dbReference type="EMBL" id="PHZ85890.1"/>
    </source>
</evidence>
<dbReference type="SUPFAM" id="SSF53706">
    <property type="entry name" value="Formate dehydrogenase/DMSO reductase, domains 1-3"/>
    <property type="match status" value="1"/>
</dbReference>
<dbReference type="InterPro" id="IPR050612">
    <property type="entry name" value="Prok_Mopterin_Oxidored"/>
</dbReference>
<dbReference type="PROSITE" id="PS00932">
    <property type="entry name" value="MOLYBDOPTERIN_PROK_3"/>
    <property type="match status" value="1"/>
</dbReference>
<keyword evidence="6" id="KW-0560">Oxidoreductase</keyword>
<evidence type="ECO:0000256" key="2">
    <source>
        <dbReference type="ARBA" id="ARBA00010312"/>
    </source>
</evidence>